<reference evidence="3 4" key="2">
    <citation type="submission" date="2020-03" db="EMBL/GenBank/DDBJ databases">
        <title>Roseomonas stagni sp. nov., isolated from pond water in Japan.</title>
        <authorList>
            <person name="Furuhata K."/>
            <person name="Miyamoto H."/>
            <person name="Goto K."/>
        </authorList>
    </citation>
    <scope>NUCLEOTIDE SEQUENCE [LARGE SCALE GENOMIC DNA]</scope>
    <source>
        <strain evidence="3 4">PeD5</strain>
    </source>
</reference>
<evidence type="ECO:0000313" key="3">
    <source>
        <dbReference type="EMBL" id="NGM20214.1"/>
    </source>
</evidence>
<feature type="transmembrane region" description="Helical" evidence="1">
    <location>
        <begin position="6"/>
        <end position="33"/>
    </location>
</feature>
<feature type="transmembrane region" description="Helical" evidence="1">
    <location>
        <begin position="316"/>
        <end position="340"/>
    </location>
</feature>
<reference evidence="3 4" key="1">
    <citation type="submission" date="2020-02" db="EMBL/GenBank/DDBJ databases">
        <authorList>
            <person name="Kim H.M."/>
            <person name="Jeon C.O."/>
        </authorList>
    </citation>
    <scope>NUCLEOTIDE SEQUENCE [LARGE SCALE GENOMIC DNA]</scope>
    <source>
        <strain evidence="3 4">PeD5</strain>
    </source>
</reference>
<feature type="transmembrane region" description="Helical" evidence="1">
    <location>
        <begin position="105"/>
        <end position="127"/>
    </location>
</feature>
<dbReference type="AlphaFoldDB" id="A0A6M1LK75"/>
<evidence type="ECO:0000259" key="2">
    <source>
        <dbReference type="Pfam" id="PF01970"/>
    </source>
</evidence>
<keyword evidence="1" id="KW-1133">Transmembrane helix</keyword>
<feature type="transmembrane region" description="Helical" evidence="1">
    <location>
        <begin position="468"/>
        <end position="487"/>
    </location>
</feature>
<dbReference type="Pfam" id="PF01970">
    <property type="entry name" value="TctA"/>
    <property type="match status" value="1"/>
</dbReference>
<dbReference type="Proteomes" id="UP000475385">
    <property type="component" value="Unassembled WGS sequence"/>
</dbReference>
<dbReference type="PANTHER" id="PTHR35342">
    <property type="entry name" value="TRICARBOXYLIC TRANSPORT PROTEIN"/>
    <property type="match status" value="1"/>
</dbReference>
<dbReference type="PANTHER" id="PTHR35342:SF5">
    <property type="entry name" value="TRICARBOXYLIC TRANSPORT PROTEIN"/>
    <property type="match status" value="1"/>
</dbReference>
<feature type="domain" description="DUF112" evidence="2">
    <location>
        <begin position="18"/>
        <end position="436"/>
    </location>
</feature>
<proteinExistence type="predicted"/>
<keyword evidence="4" id="KW-1185">Reference proteome</keyword>
<keyword evidence="1" id="KW-0812">Transmembrane</keyword>
<dbReference type="RefSeq" id="WP_164694120.1">
    <property type="nucleotide sequence ID" value="NZ_JAAIKB010000003.1"/>
</dbReference>
<feature type="transmembrane region" description="Helical" evidence="1">
    <location>
        <begin position="408"/>
        <end position="425"/>
    </location>
</feature>
<evidence type="ECO:0000256" key="1">
    <source>
        <dbReference type="SAM" id="Phobius"/>
    </source>
</evidence>
<dbReference type="EMBL" id="JAAIKB010000003">
    <property type="protein sequence ID" value="NGM20214.1"/>
    <property type="molecule type" value="Genomic_DNA"/>
</dbReference>
<organism evidence="3 4">
    <name type="scientific">Falsiroseomonas algicola</name>
    <dbReference type="NCBI Taxonomy" id="2716930"/>
    <lineage>
        <taxon>Bacteria</taxon>
        <taxon>Pseudomonadati</taxon>
        <taxon>Pseudomonadota</taxon>
        <taxon>Alphaproteobacteria</taxon>
        <taxon>Acetobacterales</taxon>
        <taxon>Roseomonadaceae</taxon>
        <taxon>Falsiroseomonas</taxon>
    </lineage>
</organism>
<name>A0A6M1LK75_9PROT</name>
<feature type="transmembrane region" description="Helical" evidence="1">
    <location>
        <begin position="73"/>
        <end position="93"/>
    </location>
</feature>
<dbReference type="InterPro" id="IPR002823">
    <property type="entry name" value="DUF112_TM"/>
</dbReference>
<comment type="caution">
    <text evidence="3">The sequence shown here is derived from an EMBL/GenBank/DDBJ whole genome shotgun (WGS) entry which is preliminary data.</text>
</comment>
<feature type="transmembrane region" description="Helical" evidence="1">
    <location>
        <begin position="45"/>
        <end position="67"/>
    </location>
</feature>
<keyword evidence="1" id="KW-0472">Membrane</keyword>
<accession>A0A6M1LK75</accession>
<protein>
    <submittedName>
        <fullName evidence="3">Tripartite tricarboxylate transporter permease</fullName>
    </submittedName>
</protein>
<feature type="transmembrane region" description="Helical" evidence="1">
    <location>
        <begin position="256"/>
        <end position="279"/>
    </location>
</feature>
<evidence type="ECO:0000313" key="4">
    <source>
        <dbReference type="Proteomes" id="UP000475385"/>
    </source>
</evidence>
<feature type="transmembrane region" description="Helical" evidence="1">
    <location>
        <begin position="352"/>
        <end position="372"/>
    </location>
</feature>
<gene>
    <name evidence="3" type="ORF">G3576_09330</name>
</gene>
<sequence length="498" mass="52485">MLDNLILGFSVALTLQNLTFAFLGAMIGTAIGVLPGLGPTATISLLLPLTFGLDATTAIIMLAGIYYGSQYGGSTTAILLNLPGEISSVVTAIEGYQMAQQGRAGAALATAAMGSFFAGTVATVVVAASGPLLTSVALSFGPPDYFALMLLGLIVSCILAQGGIIKAIGMVVLGLTLGMVGTDVQTGQQRFTFGVPELSDGINFVVLAMGLFGIAEVMVNLENPEIRKGIVAKHGKLWLTREEWRYAAPAAVRGTILGTVLGILPGGGASLSAFGSYMLERRISRRPEKFGKGAIEGLAGPESANNAGAQSSFIPLLTLGIPSNAVMALMTGALIIQGIQPGPRMVEAQPELFWGLIASMWVGNLMLLIINLPLIGLWVMLLRVPYRFLYVGILVFCCIGSYSLNNNVFDIYLMAAFGGIGYLFNKLKMEPAPLLLGFVLGPMMEEHLRRAMLLSRGDATVFFERPISATLLALAAVALGMMLLPNLRKSKEQAMEAE</sequence>
<feature type="transmembrane region" description="Helical" evidence="1">
    <location>
        <begin position="147"/>
        <end position="180"/>
    </location>
</feature>
<feature type="transmembrane region" description="Helical" evidence="1">
    <location>
        <begin position="384"/>
        <end position="402"/>
    </location>
</feature>
<feature type="transmembrane region" description="Helical" evidence="1">
    <location>
        <begin position="201"/>
        <end position="219"/>
    </location>
</feature>